<name>A0A8B6DAY1_MYTGA</name>
<accession>A0A8B6DAY1</accession>
<dbReference type="Proteomes" id="UP000596742">
    <property type="component" value="Unassembled WGS sequence"/>
</dbReference>
<proteinExistence type="predicted"/>
<feature type="region of interest" description="Disordered" evidence="1">
    <location>
        <begin position="184"/>
        <end position="229"/>
    </location>
</feature>
<feature type="compositionally biased region" description="Basic and acidic residues" evidence="1">
    <location>
        <begin position="184"/>
        <end position="199"/>
    </location>
</feature>
<organism evidence="2 3">
    <name type="scientific">Mytilus galloprovincialis</name>
    <name type="common">Mediterranean mussel</name>
    <dbReference type="NCBI Taxonomy" id="29158"/>
    <lineage>
        <taxon>Eukaryota</taxon>
        <taxon>Metazoa</taxon>
        <taxon>Spiralia</taxon>
        <taxon>Lophotrochozoa</taxon>
        <taxon>Mollusca</taxon>
        <taxon>Bivalvia</taxon>
        <taxon>Autobranchia</taxon>
        <taxon>Pteriomorphia</taxon>
        <taxon>Mytilida</taxon>
        <taxon>Mytiloidea</taxon>
        <taxon>Mytilidae</taxon>
        <taxon>Mytilinae</taxon>
        <taxon>Mytilus</taxon>
    </lineage>
</organism>
<comment type="caution">
    <text evidence="2">The sequence shown here is derived from an EMBL/GenBank/DDBJ whole genome shotgun (WGS) entry which is preliminary data.</text>
</comment>
<feature type="compositionally biased region" description="Basic and acidic residues" evidence="1">
    <location>
        <begin position="212"/>
        <end position="227"/>
    </location>
</feature>
<protein>
    <submittedName>
        <fullName evidence="2">Uncharacterized protein</fullName>
    </submittedName>
</protein>
<feature type="compositionally biased region" description="Polar residues" evidence="1">
    <location>
        <begin position="200"/>
        <end position="211"/>
    </location>
</feature>
<evidence type="ECO:0000256" key="1">
    <source>
        <dbReference type="SAM" id="MobiDB-lite"/>
    </source>
</evidence>
<dbReference type="AlphaFoldDB" id="A0A8B6DAY1"/>
<keyword evidence="3" id="KW-1185">Reference proteome</keyword>
<sequence length="354" mass="39857">MFVGGHGLNVFGASKQQNVPSTVTTTLHRHRGSMTKLQFLGSLVEDAQKRKQAESKRQVKGILKNAISMPNLAENSNNPKIDHKQLRNVIKRQKLGIKEFGPIRAVKKTVKFNDPVGRLGQIESKYKLCSEINTDESSIRKNKKIQQISLRNAQNDEKQDSSNLLVTVVYDLKLKDDKLITNKDSVKTNNDNEKSENHGDNNNLDMSSPEVTRNKLSDEASTRDSFDYGRAQNGDTFLSHTVIAPFLHPGEKLNNTGNQYLKQTTATEESPNLKQSGAKPKDSVVVMRSRAKPVMFTRCVNNSIPIADDPVHNTTNFCDEEKTSHIMQWLNDVKNEQEREGFCTLLMSDGEIKY</sequence>
<dbReference type="EMBL" id="UYJE01003043">
    <property type="protein sequence ID" value="VDI16098.1"/>
    <property type="molecule type" value="Genomic_DNA"/>
</dbReference>
<evidence type="ECO:0000313" key="2">
    <source>
        <dbReference type="EMBL" id="VDI16098.1"/>
    </source>
</evidence>
<reference evidence="2" key="1">
    <citation type="submission" date="2018-11" db="EMBL/GenBank/DDBJ databases">
        <authorList>
            <person name="Alioto T."/>
            <person name="Alioto T."/>
        </authorList>
    </citation>
    <scope>NUCLEOTIDE SEQUENCE</scope>
</reference>
<dbReference type="OrthoDB" id="6061082at2759"/>
<evidence type="ECO:0000313" key="3">
    <source>
        <dbReference type="Proteomes" id="UP000596742"/>
    </source>
</evidence>
<gene>
    <name evidence="2" type="ORF">MGAL_10B046301</name>
</gene>